<dbReference type="AlphaFoldDB" id="A0A401RHQ8"/>
<organism evidence="1 2">
    <name type="scientific">Chiloscyllium punctatum</name>
    <name type="common">Brownbanded bambooshark</name>
    <name type="synonym">Hemiscyllium punctatum</name>
    <dbReference type="NCBI Taxonomy" id="137246"/>
    <lineage>
        <taxon>Eukaryota</taxon>
        <taxon>Metazoa</taxon>
        <taxon>Chordata</taxon>
        <taxon>Craniata</taxon>
        <taxon>Vertebrata</taxon>
        <taxon>Chondrichthyes</taxon>
        <taxon>Elasmobranchii</taxon>
        <taxon>Galeomorphii</taxon>
        <taxon>Galeoidea</taxon>
        <taxon>Orectolobiformes</taxon>
        <taxon>Hemiscylliidae</taxon>
        <taxon>Chiloscyllium</taxon>
    </lineage>
</organism>
<gene>
    <name evidence="1" type="ORF">chiPu_0020633</name>
</gene>
<dbReference type="EMBL" id="BEZZ01002765">
    <property type="protein sequence ID" value="GCC17689.1"/>
    <property type="molecule type" value="Genomic_DNA"/>
</dbReference>
<evidence type="ECO:0000313" key="1">
    <source>
        <dbReference type="EMBL" id="GCC17689.1"/>
    </source>
</evidence>
<sequence>MEHDPAPHWSNERFVMRHPLQVPYTPPPKAGMGPSEMETEVMDGVRDFFSKATSNSSLGLNGDVIYHLGLQLTLLGGPGYSFDTPVPLSLSLSPSHPHTCQGGCLRY</sequence>
<keyword evidence="2" id="KW-1185">Reference proteome</keyword>
<accession>A0A401RHQ8</accession>
<evidence type="ECO:0000313" key="2">
    <source>
        <dbReference type="Proteomes" id="UP000287033"/>
    </source>
</evidence>
<comment type="caution">
    <text evidence="1">The sequence shown here is derived from an EMBL/GenBank/DDBJ whole genome shotgun (WGS) entry which is preliminary data.</text>
</comment>
<protein>
    <submittedName>
        <fullName evidence="1">Uncharacterized protein</fullName>
    </submittedName>
</protein>
<reference evidence="1 2" key="1">
    <citation type="journal article" date="2018" name="Nat. Ecol. Evol.">
        <title>Shark genomes provide insights into elasmobranch evolution and the origin of vertebrates.</title>
        <authorList>
            <person name="Hara Y"/>
            <person name="Yamaguchi K"/>
            <person name="Onimaru K"/>
            <person name="Kadota M"/>
            <person name="Koyanagi M"/>
            <person name="Keeley SD"/>
            <person name="Tatsumi K"/>
            <person name="Tanaka K"/>
            <person name="Motone F"/>
            <person name="Kageyama Y"/>
            <person name="Nozu R"/>
            <person name="Adachi N"/>
            <person name="Nishimura O"/>
            <person name="Nakagawa R"/>
            <person name="Tanegashima C"/>
            <person name="Kiyatake I"/>
            <person name="Matsumoto R"/>
            <person name="Murakumo K"/>
            <person name="Nishida K"/>
            <person name="Terakita A"/>
            <person name="Kuratani S"/>
            <person name="Sato K"/>
            <person name="Hyodo S Kuraku.S."/>
        </authorList>
    </citation>
    <scope>NUCLEOTIDE SEQUENCE [LARGE SCALE GENOMIC DNA]</scope>
</reference>
<dbReference type="Proteomes" id="UP000287033">
    <property type="component" value="Unassembled WGS sequence"/>
</dbReference>
<name>A0A401RHQ8_CHIPU</name>
<proteinExistence type="predicted"/>